<reference evidence="1" key="1">
    <citation type="submission" date="2022-02" db="EMBL/GenBank/DDBJ databases">
        <title>Plant Genome Project.</title>
        <authorList>
            <person name="Zhang R.-G."/>
        </authorList>
    </citation>
    <scope>NUCLEOTIDE SEQUENCE</scope>
    <source>
        <strain evidence="1">AT1</strain>
    </source>
</reference>
<accession>A0ACC0NJK6</accession>
<dbReference type="EMBL" id="CM046393">
    <property type="protein sequence ID" value="KAI8553071.1"/>
    <property type="molecule type" value="Genomic_DNA"/>
</dbReference>
<dbReference type="Proteomes" id="UP001062846">
    <property type="component" value="Chromosome 6"/>
</dbReference>
<keyword evidence="2" id="KW-1185">Reference proteome</keyword>
<proteinExistence type="predicted"/>
<evidence type="ECO:0000313" key="2">
    <source>
        <dbReference type="Proteomes" id="UP001062846"/>
    </source>
</evidence>
<sequence>MYQSILLLRDSLTFSCKSKEKIKKNEPTRVEKLREDMERMTLRFSVLEEFDRLSKALEEITPISSHIAEKKI</sequence>
<protein>
    <submittedName>
        <fullName evidence="1">Uncharacterized protein</fullName>
    </submittedName>
</protein>
<name>A0ACC0NJK6_RHOML</name>
<gene>
    <name evidence="1" type="ORF">RHMOL_Rhmol06G0316600</name>
</gene>
<organism evidence="1 2">
    <name type="scientific">Rhododendron molle</name>
    <name type="common">Chinese azalea</name>
    <name type="synonym">Azalea mollis</name>
    <dbReference type="NCBI Taxonomy" id="49168"/>
    <lineage>
        <taxon>Eukaryota</taxon>
        <taxon>Viridiplantae</taxon>
        <taxon>Streptophyta</taxon>
        <taxon>Embryophyta</taxon>
        <taxon>Tracheophyta</taxon>
        <taxon>Spermatophyta</taxon>
        <taxon>Magnoliopsida</taxon>
        <taxon>eudicotyledons</taxon>
        <taxon>Gunneridae</taxon>
        <taxon>Pentapetalae</taxon>
        <taxon>asterids</taxon>
        <taxon>Ericales</taxon>
        <taxon>Ericaceae</taxon>
        <taxon>Ericoideae</taxon>
        <taxon>Rhodoreae</taxon>
        <taxon>Rhododendron</taxon>
    </lineage>
</organism>
<comment type="caution">
    <text evidence="1">The sequence shown here is derived from an EMBL/GenBank/DDBJ whole genome shotgun (WGS) entry which is preliminary data.</text>
</comment>
<evidence type="ECO:0000313" key="1">
    <source>
        <dbReference type="EMBL" id="KAI8553071.1"/>
    </source>
</evidence>